<comment type="caution">
    <text evidence="2">The sequence shown here is derived from an EMBL/GenBank/DDBJ whole genome shotgun (WGS) entry which is preliminary data.</text>
</comment>
<evidence type="ECO:0000313" key="2">
    <source>
        <dbReference type="EMBL" id="MED6138678.1"/>
    </source>
</evidence>
<organism evidence="2 3">
    <name type="scientific">Stylosanthes scabra</name>
    <dbReference type="NCBI Taxonomy" id="79078"/>
    <lineage>
        <taxon>Eukaryota</taxon>
        <taxon>Viridiplantae</taxon>
        <taxon>Streptophyta</taxon>
        <taxon>Embryophyta</taxon>
        <taxon>Tracheophyta</taxon>
        <taxon>Spermatophyta</taxon>
        <taxon>Magnoliopsida</taxon>
        <taxon>eudicotyledons</taxon>
        <taxon>Gunneridae</taxon>
        <taxon>Pentapetalae</taxon>
        <taxon>rosids</taxon>
        <taxon>fabids</taxon>
        <taxon>Fabales</taxon>
        <taxon>Fabaceae</taxon>
        <taxon>Papilionoideae</taxon>
        <taxon>50 kb inversion clade</taxon>
        <taxon>dalbergioids sensu lato</taxon>
        <taxon>Dalbergieae</taxon>
        <taxon>Pterocarpus clade</taxon>
        <taxon>Stylosanthes</taxon>
    </lineage>
</organism>
<feature type="region of interest" description="Disordered" evidence="1">
    <location>
        <begin position="61"/>
        <end position="135"/>
    </location>
</feature>
<proteinExistence type="predicted"/>
<gene>
    <name evidence="2" type="ORF">PIB30_076713</name>
</gene>
<reference evidence="2 3" key="1">
    <citation type="journal article" date="2023" name="Plants (Basel)">
        <title>Bridging the Gap: Combining Genomics and Transcriptomics Approaches to Understand Stylosanthes scabra, an Orphan Legume from the Brazilian Caatinga.</title>
        <authorList>
            <person name="Ferreira-Neto J.R.C."/>
            <person name="da Silva M.D."/>
            <person name="Binneck E."/>
            <person name="de Melo N.F."/>
            <person name="da Silva R.H."/>
            <person name="de Melo A.L.T.M."/>
            <person name="Pandolfi V."/>
            <person name="Bustamante F.O."/>
            <person name="Brasileiro-Vidal A.C."/>
            <person name="Benko-Iseppon A.M."/>
        </authorList>
    </citation>
    <scope>NUCLEOTIDE SEQUENCE [LARGE SCALE GENOMIC DNA]</scope>
    <source>
        <tissue evidence="2">Leaves</tissue>
    </source>
</reference>
<feature type="compositionally biased region" description="Polar residues" evidence="1">
    <location>
        <begin position="97"/>
        <end position="127"/>
    </location>
</feature>
<dbReference type="EMBL" id="JASCZI010061427">
    <property type="protein sequence ID" value="MED6138678.1"/>
    <property type="molecule type" value="Genomic_DNA"/>
</dbReference>
<keyword evidence="3" id="KW-1185">Reference proteome</keyword>
<name>A0ABU6SS86_9FABA</name>
<dbReference type="Proteomes" id="UP001341840">
    <property type="component" value="Unassembled WGS sequence"/>
</dbReference>
<accession>A0ABU6SS86</accession>
<protein>
    <submittedName>
        <fullName evidence="2">Uncharacterized protein</fullName>
    </submittedName>
</protein>
<evidence type="ECO:0000313" key="3">
    <source>
        <dbReference type="Proteomes" id="UP001341840"/>
    </source>
</evidence>
<sequence length="157" mass="17399">MSFVYVLNGWEGSASDSRVLRDAITRRNCLQVPNGRFLKHGSRLIRRNFTHQASHFQCSKGLAGSSARIEQQVQRPSVLGKEPDEEDPTMDDYFMSSEPTATGPADTQGNPGQGTASSVDRTASTRKLSGKKRKHAYILERIADEVHESTAAQREHV</sequence>
<evidence type="ECO:0000256" key="1">
    <source>
        <dbReference type="SAM" id="MobiDB-lite"/>
    </source>
</evidence>